<dbReference type="Proteomes" id="UP000198517">
    <property type="component" value="Unassembled WGS sequence"/>
</dbReference>
<evidence type="ECO:0000313" key="3">
    <source>
        <dbReference type="Proteomes" id="UP000198517"/>
    </source>
</evidence>
<accession>A0A1G7ALX6</accession>
<sequence length="55" mass="5868">MAKNQIRTTSATSGYRGGSKAASTESGGKLGRNGKFITRRQRYGDLRRAFGLSSG</sequence>
<dbReference type="STRING" id="1071918.SAMN05421544_10431"/>
<gene>
    <name evidence="2" type="ORF">SAMN05421544_10431</name>
</gene>
<organism evidence="2 3">
    <name type="scientific">Riemerella columbipharyngis</name>
    <dbReference type="NCBI Taxonomy" id="1071918"/>
    <lineage>
        <taxon>Bacteria</taxon>
        <taxon>Pseudomonadati</taxon>
        <taxon>Bacteroidota</taxon>
        <taxon>Flavobacteriia</taxon>
        <taxon>Flavobacteriales</taxon>
        <taxon>Weeksellaceae</taxon>
        <taxon>Riemerella</taxon>
    </lineage>
</organism>
<dbReference type="RefSeq" id="WP_176763231.1">
    <property type="nucleotide sequence ID" value="NZ_FNAS01000004.1"/>
</dbReference>
<name>A0A1G7ALX6_9FLAO</name>
<keyword evidence="3" id="KW-1185">Reference proteome</keyword>
<dbReference type="AlphaFoldDB" id="A0A1G7ALX6"/>
<reference evidence="2 3" key="1">
    <citation type="submission" date="2016-10" db="EMBL/GenBank/DDBJ databases">
        <authorList>
            <person name="de Groot N.N."/>
        </authorList>
    </citation>
    <scope>NUCLEOTIDE SEQUENCE [LARGE SCALE GENOMIC DNA]</scope>
    <source>
        <strain evidence="2 3">DSM 24015</strain>
    </source>
</reference>
<dbReference type="EMBL" id="FNAS01000004">
    <property type="protein sequence ID" value="SDE15934.1"/>
    <property type="molecule type" value="Genomic_DNA"/>
</dbReference>
<evidence type="ECO:0000256" key="1">
    <source>
        <dbReference type="SAM" id="MobiDB-lite"/>
    </source>
</evidence>
<proteinExistence type="predicted"/>
<feature type="compositionally biased region" description="Polar residues" evidence="1">
    <location>
        <begin position="1"/>
        <end position="13"/>
    </location>
</feature>
<evidence type="ECO:0000313" key="2">
    <source>
        <dbReference type="EMBL" id="SDE15934.1"/>
    </source>
</evidence>
<protein>
    <submittedName>
        <fullName evidence="2">Uncharacterized protein</fullName>
    </submittedName>
</protein>
<feature type="region of interest" description="Disordered" evidence="1">
    <location>
        <begin position="1"/>
        <end position="41"/>
    </location>
</feature>